<dbReference type="Proteomes" id="UP000281431">
    <property type="component" value="Unassembled WGS sequence"/>
</dbReference>
<evidence type="ECO:0000313" key="7">
    <source>
        <dbReference type="Proteomes" id="UP000281431"/>
    </source>
</evidence>
<evidence type="ECO:0000313" key="6">
    <source>
        <dbReference type="EMBL" id="RQH01015.1"/>
    </source>
</evidence>
<evidence type="ECO:0000256" key="3">
    <source>
        <dbReference type="ARBA" id="ARBA00022801"/>
    </source>
</evidence>
<dbReference type="NCBIfam" id="TIGR00040">
    <property type="entry name" value="yfcE"/>
    <property type="match status" value="1"/>
</dbReference>
<comment type="similarity">
    <text evidence="1 4">Belongs to the metallophosphoesterase superfamily. YfcE family.</text>
</comment>
<dbReference type="GO" id="GO:0046872">
    <property type="term" value="F:metal ion binding"/>
    <property type="evidence" value="ECO:0007669"/>
    <property type="project" value="UniProtKB-KW"/>
</dbReference>
<dbReference type="InterPro" id="IPR041802">
    <property type="entry name" value="MPP_YfcE"/>
</dbReference>
<proteinExistence type="inferred from homology"/>
<dbReference type="Pfam" id="PF12850">
    <property type="entry name" value="Metallophos_2"/>
    <property type="match status" value="1"/>
</dbReference>
<evidence type="ECO:0000256" key="1">
    <source>
        <dbReference type="ARBA" id="ARBA00008950"/>
    </source>
</evidence>
<evidence type="ECO:0000256" key="2">
    <source>
        <dbReference type="ARBA" id="ARBA00022723"/>
    </source>
</evidence>
<dbReference type="AlphaFoldDB" id="A0A3N6MIL0"/>
<comment type="caution">
    <text evidence="6">The sequence shown here is derived from an EMBL/GenBank/DDBJ whole genome shotgun (WGS) entry which is preliminary data.</text>
</comment>
<evidence type="ECO:0000259" key="5">
    <source>
        <dbReference type="Pfam" id="PF12850"/>
    </source>
</evidence>
<dbReference type="PROSITE" id="PS01269">
    <property type="entry name" value="UPF0025"/>
    <property type="match status" value="1"/>
</dbReference>
<dbReference type="EMBL" id="REFZ01000005">
    <property type="protein sequence ID" value="RQH01015.1"/>
    <property type="molecule type" value="Genomic_DNA"/>
</dbReference>
<name>A0A3N6MIL0_NATCH</name>
<keyword evidence="2 4" id="KW-0479">Metal-binding</keyword>
<keyword evidence="3" id="KW-0378">Hydrolase</keyword>
<keyword evidence="7" id="KW-1185">Reference proteome</keyword>
<feature type="domain" description="Calcineurin-like phosphoesterase" evidence="5">
    <location>
        <begin position="2"/>
        <end position="174"/>
    </location>
</feature>
<accession>A0A3N6MIL0</accession>
<sequence>MLAIFSDTHSTGGHQLEDDALAAAREADVVIHAGDFTSASALEAFQSECDRLFAVCGNADSAAVRDRLPSARVVETVCCHDLPAQPQDDRGFTATDGQQTGESERARIAVTHRRDGGQTGLSLFGRSRDADVVVSGHTHRPTVVDTDDCLLLNPGSHAQPRGNRPGFAVLEATDGALAGEVLEPDGTRIETFEVELG</sequence>
<evidence type="ECO:0000256" key="4">
    <source>
        <dbReference type="RuleBase" id="RU362039"/>
    </source>
</evidence>
<dbReference type="EC" id="3.1.4.-" evidence="4"/>
<dbReference type="InterPro" id="IPR000979">
    <property type="entry name" value="Phosphodiesterase_MJ0936/Vps29"/>
</dbReference>
<dbReference type="CDD" id="cd00841">
    <property type="entry name" value="MPP_YfcE"/>
    <property type="match status" value="1"/>
</dbReference>
<dbReference type="SUPFAM" id="SSF56300">
    <property type="entry name" value="Metallo-dependent phosphatases"/>
    <property type="match status" value="1"/>
</dbReference>
<protein>
    <recommendedName>
        <fullName evidence="4">Phosphoesterase</fullName>
        <ecNumber evidence="4">3.1.4.-</ecNumber>
    </recommendedName>
</protein>
<organism evidence="6 7">
    <name type="scientific">Natrarchaeobius chitinivorans</name>
    <dbReference type="NCBI Taxonomy" id="1679083"/>
    <lineage>
        <taxon>Archaea</taxon>
        <taxon>Methanobacteriati</taxon>
        <taxon>Methanobacteriota</taxon>
        <taxon>Stenosarchaea group</taxon>
        <taxon>Halobacteria</taxon>
        <taxon>Halobacteriales</taxon>
        <taxon>Natrialbaceae</taxon>
        <taxon>Natrarchaeobius</taxon>
    </lineage>
</organism>
<gene>
    <name evidence="6" type="ORF">EA472_09760</name>
</gene>
<dbReference type="GO" id="GO:0016787">
    <property type="term" value="F:hydrolase activity"/>
    <property type="evidence" value="ECO:0007669"/>
    <property type="project" value="UniProtKB-UniRule"/>
</dbReference>
<dbReference type="InterPro" id="IPR029052">
    <property type="entry name" value="Metallo-depent_PP-like"/>
</dbReference>
<dbReference type="Gene3D" id="3.60.21.10">
    <property type="match status" value="1"/>
</dbReference>
<reference evidence="6 7" key="1">
    <citation type="submission" date="2018-10" db="EMBL/GenBank/DDBJ databases">
        <title>Natrarchaeobius chitinivorans gen. nov., sp. nov., and Natrarchaeobius haloalkaliphilus sp. nov., alkaliphilic, chitin-utilizing haloarchaea from hypersaline alkaline lakes.</title>
        <authorList>
            <person name="Sorokin D.Y."/>
            <person name="Elcheninov A.G."/>
            <person name="Kostrikina N.A."/>
            <person name="Bale N.J."/>
            <person name="Sinninghe Damste J.S."/>
            <person name="Khijniak T.V."/>
            <person name="Kublanov I.V."/>
            <person name="Toshchakov S.V."/>
        </authorList>
    </citation>
    <scope>NUCLEOTIDE SEQUENCE [LARGE SCALE GENOMIC DNA]</scope>
    <source>
        <strain evidence="6 7">AArcht7</strain>
    </source>
</reference>
<comment type="cofactor">
    <cofactor evidence="4">
        <name>a divalent metal cation</name>
        <dbReference type="ChEBI" id="CHEBI:60240"/>
    </cofactor>
</comment>
<dbReference type="PANTHER" id="PTHR11124">
    <property type="entry name" value="VACUOLAR SORTING PROTEIN VPS29"/>
    <property type="match status" value="1"/>
</dbReference>
<dbReference type="InterPro" id="IPR024654">
    <property type="entry name" value="Calcineurin-like_PHP_lpxH"/>
</dbReference>
<dbReference type="InterPro" id="IPR020935">
    <property type="entry name" value="PdiEstase_YfcE_CS"/>
</dbReference>
<dbReference type="OrthoDB" id="19174at2157"/>